<dbReference type="EMBL" id="JACYFS010000001">
    <property type="protein sequence ID" value="MBD8081110.1"/>
    <property type="molecule type" value="Genomic_DNA"/>
</dbReference>
<accession>A0ABR8Z741</accession>
<evidence type="ECO:0000313" key="2">
    <source>
        <dbReference type="Proteomes" id="UP000637299"/>
    </source>
</evidence>
<keyword evidence="2" id="KW-1185">Reference proteome</keyword>
<gene>
    <name evidence="1" type="ORF">IC610_01600</name>
</gene>
<organism evidence="1 2">
    <name type="scientific">Chryseobacterium caseinilyticum</name>
    <dbReference type="NCBI Taxonomy" id="2771428"/>
    <lineage>
        <taxon>Bacteria</taxon>
        <taxon>Pseudomonadati</taxon>
        <taxon>Bacteroidota</taxon>
        <taxon>Flavobacteriia</taxon>
        <taxon>Flavobacteriales</taxon>
        <taxon>Weeksellaceae</taxon>
        <taxon>Chryseobacterium group</taxon>
        <taxon>Chryseobacterium</taxon>
    </lineage>
</organism>
<dbReference type="RefSeq" id="WP_191734926.1">
    <property type="nucleotide sequence ID" value="NZ_JACYFS010000001.1"/>
</dbReference>
<name>A0ABR8Z741_9FLAO</name>
<comment type="caution">
    <text evidence="1">The sequence shown here is derived from an EMBL/GenBank/DDBJ whole genome shotgun (WGS) entry which is preliminary data.</text>
</comment>
<dbReference type="Proteomes" id="UP000637299">
    <property type="component" value="Unassembled WGS sequence"/>
</dbReference>
<evidence type="ECO:0000313" key="1">
    <source>
        <dbReference type="EMBL" id="MBD8081110.1"/>
    </source>
</evidence>
<reference evidence="1 2" key="1">
    <citation type="submission" date="2020-09" db="EMBL/GenBank/DDBJ databases">
        <title>Genome seq and assembly of Chryseobacterium sp.</title>
        <authorList>
            <person name="Chhetri G."/>
        </authorList>
    </citation>
    <scope>NUCLEOTIDE SEQUENCE [LARGE SCALE GENOMIC DNA]</scope>
    <source>
        <strain evidence="1 2">GCR10</strain>
    </source>
</reference>
<protein>
    <submittedName>
        <fullName evidence="1">Uncharacterized protein</fullName>
    </submittedName>
</protein>
<proteinExistence type="predicted"/>
<sequence length="155" mass="17659">MQNEQQFIEAAAQAYAIKTAEKEHRGTESIKEDFIAGVVFWGNRTVELLKSLTPGIQELAAERQKQIDKHGFTAEHHVNHPEWYENKQLIVAAASLLLQDLTPEQASGDFPENWDEKWFADLLSRSEAERVIIAGALLAAELDRKNELDPFYLIR</sequence>